<accession>A0A556C8Q9</accession>
<sequence>MTKPQARITDVVLRDGLQDEPRVTSVEDRLLIAAALVEAGINDIEAASFVNPRRVPQMSGAEELAGLVSERPSITWRALALNRRGVDRAVSAGFTTVTLVVSASAAHSRANAGRSPSEAIAELAPIVESYPAVDFSGGISTAFACPFEGDIASEAVAEIAGAYADIGVSRIGLADTIGTARPQDVQTSLEHLRAELPDIDLSLHLHNAQGQAFDTVDRALDLGITEFDAATGGYGGCPFAPGAHGNIATEELVEHLNARGFETGIDLEGLAKVRELLTAALARGTPVAA</sequence>
<evidence type="ECO:0000259" key="4">
    <source>
        <dbReference type="PROSITE" id="PS50991"/>
    </source>
</evidence>
<gene>
    <name evidence="5" type="ORF">FO013_15980</name>
</gene>
<evidence type="ECO:0000256" key="1">
    <source>
        <dbReference type="ARBA" id="ARBA00009405"/>
    </source>
</evidence>
<evidence type="ECO:0000256" key="3">
    <source>
        <dbReference type="ARBA" id="ARBA00023239"/>
    </source>
</evidence>
<dbReference type="Proteomes" id="UP000316406">
    <property type="component" value="Unassembled WGS sequence"/>
</dbReference>
<feature type="domain" description="Pyruvate carboxyltransferase" evidence="4">
    <location>
        <begin position="6"/>
        <end position="271"/>
    </location>
</feature>
<protein>
    <submittedName>
        <fullName evidence="5">Hydroxymethylglutaryl-CoA lyase</fullName>
    </submittedName>
</protein>
<keyword evidence="3 5" id="KW-0456">Lyase</keyword>
<dbReference type="SUPFAM" id="SSF51569">
    <property type="entry name" value="Aldolase"/>
    <property type="match status" value="1"/>
</dbReference>
<dbReference type="InterPro" id="IPR043594">
    <property type="entry name" value="HMGL"/>
</dbReference>
<dbReference type="CDD" id="cd07938">
    <property type="entry name" value="DRE_TIM_HMGL"/>
    <property type="match status" value="1"/>
</dbReference>
<reference evidence="5 6" key="1">
    <citation type="submission" date="2019-07" db="EMBL/GenBank/DDBJ databases">
        <title>Draft genome sequence of Brevibacterium aurantiacum XU54 isolated from Xinjiang China.</title>
        <authorList>
            <person name="Xu X."/>
        </authorList>
    </citation>
    <scope>NUCLEOTIDE SEQUENCE [LARGE SCALE GENOMIC DNA]</scope>
    <source>
        <strain evidence="5 6">XU54</strain>
    </source>
</reference>
<name>A0A556C8Q9_BREAU</name>
<dbReference type="PANTHER" id="PTHR42738">
    <property type="entry name" value="HYDROXYMETHYLGLUTARYL-COA LYASE"/>
    <property type="match status" value="1"/>
</dbReference>
<dbReference type="GO" id="GO:0006552">
    <property type="term" value="P:L-leucine catabolic process"/>
    <property type="evidence" value="ECO:0007669"/>
    <property type="project" value="TreeGrafter"/>
</dbReference>
<keyword evidence="6" id="KW-1185">Reference proteome</keyword>
<dbReference type="AlphaFoldDB" id="A0A556C8Q9"/>
<evidence type="ECO:0000313" key="5">
    <source>
        <dbReference type="EMBL" id="TSI13827.1"/>
    </source>
</evidence>
<dbReference type="PANTHER" id="PTHR42738:SF7">
    <property type="entry name" value="HYDROXYMETHYLGLUTARYL-COA LYASE"/>
    <property type="match status" value="1"/>
</dbReference>
<dbReference type="InterPro" id="IPR000891">
    <property type="entry name" value="PYR_CT"/>
</dbReference>
<organism evidence="5 6">
    <name type="scientific">Brevibacterium aurantiacum</name>
    <dbReference type="NCBI Taxonomy" id="273384"/>
    <lineage>
        <taxon>Bacteria</taxon>
        <taxon>Bacillati</taxon>
        <taxon>Actinomycetota</taxon>
        <taxon>Actinomycetes</taxon>
        <taxon>Micrococcales</taxon>
        <taxon>Brevibacteriaceae</taxon>
        <taxon>Brevibacterium</taxon>
    </lineage>
</organism>
<comment type="caution">
    <text evidence="5">The sequence shown here is derived from an EMBL/GenBank/DDBJ whole genome shotgun (WGS) entry which is preliminary data.</text>
</comment>
<dbReference type="OrthoDB" id="9784013at2"/>
<dbReference type="InterPro" id="IPR013785">
    <property type="entry name" value="Aldolase_TIM"/>
</dbReference>
<dbReference type="PROSITE" id="PS50991">
    <property type="entry name" value="PYR_CT"/>
    <property type="match status" value="1"/>
</dbReference>
<dbReference type="EMBL" id="VLTK01000010">
    <property type="protein sequence ID" value="TSI13827.1"/>
    <property type="molecule type" value="Genomic_DNA"/>
</dbReference>
<evidence type="ECO:0000256" key="2">
    <source>
        <dbReference type="ARBA" id="ARBA00022723"/>
    </source>
</evidence>
<dbReference type="GO" id="GO:0004419">
    <property type="term" value="F:hydroxymethylglutaryl-CoA lyase activity"/>
    <property type="evidence" value="ECO:0007669"/>
    <property type="project" value="TreeGrafter"/>
</dbReference>
<proteinExistence type="inferred from homology"/>
<dbReference type="Gene3D" id="3.20.20.70">
    <property type="entry name" value="Aldolase class I"/>
    <property type="match status" value="1"/>
</dbReference>
<dbReference type="GO" id="GO:0046872">
    <property type="term" value="F:metal ion binding"/>
    <property type="evidence" value="ECO:0007669"/>
    <property type="project" value="UniProtKB-KW"/>
</dbReference>
<evidence type="ECO:0000313" key="6">
    <source>
        <dbReference type="Proteomes" id="UP000316406"/>
    </source>
</evidence>
<dbReference type="NCBIfam" id="NF004283">
    <property type="entry name" value="PRK05692.1"/>
    <property type="match status" value="1"/>
</dbReference>
<comment type="similarity">
    <text evidence="1">Belongs to the HMG-CoA lyase family.</text>
</comment>
<dbReference type="GO" id="GO:0046951">
    <property type="term" value="P:ketone body biosynthetic process"/>
    <property type="evidence" value="ECO:0007669"/>
    <property type="project" value="TreeGrafter"/>
</dbReference>
<keyword evidence="2" id="KW-0479">Metal-binding</keyword>
<dbReference type="RefSeq" id="WP_143923563.1">
    <property type="nucleotide sequence ID" value="NZ_VLTK01000010.1"/>
</dbReference>
<dbReference type="Pfam" id="PF00682">
    <property type="entry name" value="HMGL-like"/>
    <property type="match status" value="1"/>
</dbReference>